<keyword evidence="4" id="KW-1185">Reference proteome</keyword>
<proteinExistence type="predicted"/>
<evidence type="ECO:0000313" key="3">
    <source>
        <dbReference type="EMBL" id="GAB55532.1"/>
    </source>
</evidence>
<feature type="compositionally biased region" description="Basic and acidic residues" evidence="1">
    <location>
        <begin position="59"/>
        <end position="73"/>
    </location>
</feature>
<dbReference type="Pfam" id="PF11740">
    <property type="entry name" value="KfrA_N"/>
    <property type="match status" value="1"/>
</dbReference>
<evidence type="ECO:0000313" key="4">
    <source>
        <dbReference type="Proteomes" id="UP000053586"/>
    </source>
</evidence>
<comment type="caution">
    <text evidence="3">The sequence shown here is derived from an EMBL/GenBank/DDBJ whole genome shotgun (WGS) entry which is preliminary data.</text>
</comment>
<sequence length="119" mass="12907">MTISMHNQDVIKACAELVKAGKKPTVGLVRATLLNKVPLAAVVKGIQQYQVNRKLGIVMRDDTSNENSKKSKDTPAAQATQHLSTCACESRVALLEQQLEKLTQQLIALQAQVQDLSGP</sequence>
<evidence type="ECO:0000256" key="1">
    <source>
        <dbReference type="SAM" id="MobiDB-lite"/>
    </source>
</evidence>
<dbReference type="Proteomes" id="UP000053586">
    <property type="component" value="Unassembled WGS sequence"/>
</dbReference>
<protein>
    <recommendedName>
        <fullName evidence="2">KfrA N-terminal DNA-binding domain-containing protein</fullName>
    </recommendedName>
</protein>
<dbReference type="AlphaFoldDB" id="H5TB55"/>
<feature type="region of interest" description="Disordered" evidence="1">
    <location>
        <begin position="58"/>
        <end position="80"/>
    </location>
</feature>
<feature type="domain" description="KfrA N-terminal DNA-binding" evidence="2">
    <location>
        <begin position="8"/>
        <end position="116"/>
    </location>
</feature>
<name>H5TB55_9ALTE</name>
<dbReference type="EMBL" id="BAET01000013">
    <property type="protein sequence ID" value="GAB55532.1"/>
    <property type="molecule type" value="Genomic_DNA"/>
</dbReference>
<dbReference type="InterPro" id="IPR021104">
    <property type="entry name" value="KfrA_DNA-bd_N"/>
</dbReference>
<gene>
    <name evidence="3" type="ORF">GPUN_1408</name>
</gene>
<accession>H5TB55</accession>
<organism evidence="3 4">
    <name type="scientific">Glaciecola punicea ACAM 611</name>
    <dbReference type="NCBI Taxonomy" id="1121923"/>
    <lineage>
        <taxon>Bacteria</taxon>
        <taxon>Pseudomonadati</taxon>
        <taxon>Pseudomonadota</taxon>
        <taxon>Gammaproteobacteria</taxon>
        <taxon>Alteromonadales</taxon>
        <taxon>Alteromonadaceae</taxon>
        <taxon>Glaciecola</taxon>
    </lineage>
</organism>
<evidence type="ECO:0000259" key="2">
    <source>
        <dbReference type="Pfam" id="PF11740"/>
    </source>
</evidence>
<reference evidence="3 4" key="1">
    <citation type="journal article" date="2012" name="J. Bacteriol.">
        <title>Genome sequence of proteorhodopsin-containing sea ice bacterium Glaciecola punicea ACAM 611T.</title>
        <authorList>
            <person name="Qin Q.-L."/>
            <person name="Xie B.-B."/>
            <person name="Shu Y.-L."/>
            <person name="Rong J.-C."/>
            <person name="Zhao D.-L."/>
            <person name="Zhang X.-Y."/>
            <person name="Chen X.-L."/>
            <person name="Zhou B.-C."/>
            <person name="Zhanga Y.-Z."/>
        </authorList>
    </citation>
    <scope>NUCLEOTIDE SEQUENCE [LARGE SCALE GENOMIC DNA]</scope>
    <source>
        <strain evidence="3 4">ACAM 611</strain>
    </source>
</reference>
<reference evidence="3 4" key="2">
    <citation type="journal article" date="2017" name="Antonie Van Leeuwenhoek">
        <title>Rhizobium rhizosphaerae sp. nov., a novel species isolated from rice rhizosphere.</title>
        <authorList>
            <person name="Zhao J.J."/>
            <person name="Zhang J."/>
            <person name="Zhang R.J."/>
            <person name="Zhang C.W."/>
            <person name="Yin H.Q."/>
            <person name="Zhang X.X."/>
        </authorList>
    </citation>
    <scope>NUCLEOTIDE SEQUENCE [LARGE SCALE GENOMIC DNA]</scope>
    <source>
        <strain evidence="3 4">ACAM 611</strain>
    </source>
</reference>